<dbReference type="PANTHER" id="PTHR12080">
    <property type="entry name" value="SIGNALING LYMPHOCYTIC ACTIVATION MOLECULE"/>
    <property type="match status" value="1"/>
</dbReference>
<dbReference type="Ensembl" id="ENSFALT00000041882.1">
    <property type="protein sequence ID" value="ENSFALP00000017795.1"/>
    <property type="gene ID" value="ENSFALG00000007439.2"/>
</dbReference>
<keyword evidence="3 5" id="KW-0472">Membrane</keyword>
<dbReference type="InterPro" id="IPR036179">
    <property type="entry name" value="Ig-like_dom_sf"/>
</dbReference>
<evidence type="ECO:0000256" key="3">
    <source>
        <dbReference type="ARBA" id="ARBA00023136"/>
    </source>
</evidence>
<accession>A0A803WBS2</accession>
<gene>
    <name evidence="7" type="primary">LOC101808763</name>
</gene>
<dbReference type="GO" id="GO:0016020">
    <property type="term" value="C:membrane"/>
    <property type="evidence" value="ECO:0007669"/>
    <property type="project" value="UniProtKB-SubCell"/>
</dbReference>
<evidence type="ECO:0000256" key="1">
    <source>
        <dbReference type="ARBA" id="ARBA00004370"/>
    </source>
</evidence>
<dbReference type="GeneTree" id="ENSGT01030000234540"/>
<dbReference type="PROSITE" id="PS50835">
    <property type="entry name" value="IG_LIKE"/>
    <property type="match status" value="1"/>
</dbReference>
<evidence type="ECO:0000256" key="4">
    <source>
        <dbReference type="ARBA" id="ARBA00023180"/>
    </source>
</evidence>
<keyword evidence="8" id="KW-1185">Reference proteome</keyword>
<evidence type="ECO:0000259" key="6">
    <source>
        <dbReference type="PROSITE" id="PS50835"/>
    </source>
</evidence>
<dbReference type="Proteomes" id="UP000016665">
    <property type="component" value="Chromosome 25"/>
</dbReference>
<dbReference type="InterPro" id="IPR007110">
    <property type="entry name" value="Ig-like_dom"/>
</dbReference>
<organism evidence="7 8">
    <name type="scientific">Ficedula albicollis</name>
    <name type="common">Collared flycatcher</name>
    <name type="synonym">Muscicapa albicollis</name>
    <dbReference type="NCBI Taxonomy" id="59894"/>
    <lineage>
        <taxon>Eukaryota</taxon>
        <taxon>Metazoa</taxon>
        <taxon>Chordata</taxon>
        <taxon>Craniata</taxon>
        <taxon>Vertebrata</taxon>
        <taxon>Euteleostomi</taxon>
        <taxon>Archelosauria</taxon>
        <taxon>Archosauria</taxon>
        <taxon>Dinosauria</taxon>
        <taxon>Saurischia</taxon>
        <taxon>Theropoda</taxon>
        <taxon>Coelurosauria</taxon>
        <taxon>Aves</taxon>
        <taxon>Neognathae</taxon>
        <taxon>Neoaves</taxon>
        <taxon>Telluraves</taxon>
        <taxon>Australaves</taxon>
        <taxon>Passeriformes</taxon>
        <taxon>Muscicapidae</taxon>
        <taxon>Ficedula</taxon>
    </lineage>
</organism>
<reference evidence="7" key="2">
    <citation type="submission" date="2025-05" db="UniProtKB">
        <authorList>
            <consortium name="Ensembl"/>
        </authorList>
    </citation>
    <scope>IDENTIFICATION</scope>
</reference>
<keyword evidence="5" id="KW-1133">Transmembrane helix</keyword>
<dbReference type="InterPro" id="IPR013783">
    <property type="entry name" value="Ig-like_fold"/>
</dbReference>
<comment type="subcellular location">
    <subcellularLocation>
        <location evidence="1">Membrane</location>
    </subcellularLocation>
</comment>
<dbReference type="InterPro" id="IPR015631">
    <property type="entry name" value="CD2/SLAM_rcpt"/>
</dbReference>
<evidence type="ECO:0000313" key="8">
    <source>
        <dbReference type="Proteomes" id="UP000016665"/>
    </source>
</evidence>
<protein>
    <recommendedName>
        <fullName evidence="6">Ig-like domain-containing protein</fullName>
    </recommendedName>
</protein>
<keyword evidence="4" id="KW-0325">Glycoprotein</keyword>
<evidence type="ECO:0000313" key="7">
    <source>
        <dbReference type="Ensembl" id="ENSFALP00000032428.1"/>
    </source>
</evidence>
<dbReference type="PANTHER" id="PTHR12080:SF55">
    <property type="entry name" value="LYMPHOCYTE FUNCTION-ASSOCIATED ANTIGEN 3"/>
    <property type="match status" value="1"/>
</dbReference>
<dbReference type="AlphaFoldDB" id="A0A803WBS2"/>
<dbReference type="Gene3D" id="2.60.40.10">
    <property type="entry name" value="Immunoglobulins"/>
    <property type="match status" value="2"/>
</dbReference>
<dbReference type="SUPFAM" id="SSF48726">
    <property type="entry name" value="Immunoglobulin"/>
    <property type="match status" value="1"/>
</dbReference>
<keyword evidence="2" id="KW-0732">Signal</keyword>
<dbReference type="Ensembl" id="ENSFALT00000028771.1">
    <property type="protein sequence ID" value="ENSFALP00000032428.1"/>
    <property type="gene ID" value="ENSFALG00000007439.2"/>
</dbReference>
<sequence>MKFPLRFTHSFVCVRFVKQQALPSSHNAKNTQALLFLFLCWRLFLVHQVLWTLSVLCMPMDEFWIPLLTTLVLHQTTSASDTTELIRAVGGSVTFRTQDSTKGNAFWSFGTEPIATASFGDPPQVLFLKQTFETRFAVSEKGRALSISQLRLEDAGNYSVKINDKRYSFTLRLFRELAEPTVACEAQNCSGGSCRFSLRCSTSGNHIGKVSYTWRVGDQPWDEGPVVVLVNKSSLEEPEPLTCTAHNPVSSRNVTVTTPGMLCTETSMHPPGLGTLSSSGVTIWLLATIGVAVLLLVLLLFLRKFTGWRKFHLSRHKPTDTGGVLGQLPALFPGWNSQGIAFRVRGSIASDLGSELKDSNFSVLAEGKINGFCPPKAARNLGFKQTNKQNLKKKKGGFSLSLVLEVHPNPTALGESGMRSKSQPSSSEGFWGQGFTELLRLGFPPGGFSASQIPKFLLFFLPFRGDTQHRVR</sequence>
<evidence type="ECO:0000256" key="5">
    <source>
        <dbReference type="SAM" id="Phobius"/>
    </source>
</evidence>
<name>A0A803WBS2_FICAL</name>
<keyword evidence="5" id="KW-0812">Transmembrane</keyword>
<feature type="transmembrane region" description="Helical" evidence="5">
    <location>
        <begin position="281"/>
        <end position="302"/>
    </location>
</feature>
<reference evidence="7 8" key="1">
    <citation type="journal article" date="2012" name="Nature">
        <title>The genomic landscape of species divergence in Ficedula flycatchers.</title>
        <authorList>
            <person name="Ellegren H."/>
            <person name="Smeds L."/>
            <person name="Burri R."/>
            <person name="Olason P.I."/>
            <person name="Backstrom N."/>
            <person name="Kawakami T."/>
            <person name="Kunstner A."/>
            <person name="Makinen H."/>
            <person name="Nadachowska-Brzyska K."/>
            <person name="Qvarnstrom A."/>
            <person name="Uebbing S."/>
            <person name="Wolf J.B."/>
        </authorList>
    </citation>
    <scope>NUCLEOTIDE SEQUENCE [LARGE SCALE GENOMIC DNA]</scope>
</reference>
<proteinExistence type="predicted"/>
<evidence type="ECO:0000256" key="2">
    <source>
        <dbReference type="ARBA" id="ARBA00022729"/>
    </source>
</evidence>
<feature type="domain" description="Ig-like" evidence="6">
    <location>
        <begin position="180"/>
        <end position="255"/>
    </location>
</feature>